<keyword evidence="2" id="KW-0560">Oxidoreductase</keyword>
<feature type="compositionally biased region" description="Gly residues" evidence="1">
    <location>
        <begin position="385"/>
        <end position="394"/>
    </location>
</feature>
<dbReference type="GO" id="GO:0008726">
    <property type="term" value="F:alkanesulfonate monooxygenase activity"/>
    <property type="evidence" value="ECO:0007669"/>
    <property type="project" value="UniProtKB-EC"/>
</dbReference>
<sequence>DPHRRNHRRLLVHPDPRRRPLPRRGRGRPQHEPGLHAADRPGRRRPRLRRRPAADRRLLRGRLAGRLRPDPRHQAAEVPGRDPAGVDVADAGRPNDRHVRPPLGGAAPDQRRHRRRPGRAGCRRPPPRPRHPLRPDRRVPLRMAAGAGRRDGHPPRRAPDHRRRPDADPRRPEAPPAALLRRLLAGGPGRRRPPRRPLPDLGRAAGPRRRKDRQRPRPRRGGGAADALRPPPPRDRPRDGGRGLGGRRAADLPARRGDRRPRPGRLRPDGLPWPGADAAPSRRQPRATGDQPEPVGRRRPGPRRRRHRPRRRPGDGRGPDAGVHGPRDRHVHPQRLPPPGGGLPLRRADVPPPRRRPGRGRRGHRRLLDRLRHRPRRVRRAPGAAVGGRPGGGL</sequence>
<feature type="region of interest" description="Disordered" evidence="1">
    <location>
        <begin position="1"/>
        <end position="394"/>
    </location>
</feature>
<feature type="compositionally biased region" description="Basic residues" evidence="1">
    <location>
        <begin position="1"/>
        <end position="11"/>
    </location>
</feature>
<organism evidence="2">
    <name type="scientific">uncultured Thermomicrobiales bacterium</name>
    <dbReference type="NCBI Taxonomy" id="1645740"/>
    <lineage>
        <taxon>Bacteria</taxon>
        <taxon>Pseudomonadati</taxon>
        <taxon>Thermomicrobiota</taxon>
        <taxon>Thermomicrobia</taxon>
        <taxon>Thermomicrobiales</taxon>
        <taxon>environmental samples</taxon>
    </lineage>
</organism>
<feature type="compositionally biased region" description="Basic and acidic residues" evidence="1">
    <location>
        <begin position="29"/>
        <end position="41"/>
    </location>
</feature>
<reference evidence="2" key="1">
    <citation type="submission" date="2020-02" db="EMBL/GenBank/DDBJ databases">
        <authorList>
            <person name="Meier V. D."/>
        </authorList>
    </citation>
    <scope>NUCLEOTIDE SEQUENCE</scope>
    <source>
        <strain evidence="2">AVDCRST_MAG59</strain>
    </source>
</reference>
<feature type="compositionally biased region" description="Basic residues" evidence="1">
    <location>
        <begin position="206"/>
        <end position="220"/>
    </location>
</feature>
<feature type="compositionally biased region" description="Basic residues" evidence="1">
    <location>
        <begin position="19"/>
        <end position="28"/>
    </location>
</feature>
<keyword evidence="2" id="KW-0503">Monooxygenase</keyword>
<evidence type="ECO:0000313" key="2">
    <source>
        <dbReference type="EMBL" id="CAA9575470.1"/>
    </source>
</evidence>
<name>A0A6J4VF43_9BACT</name>
<feature type="compositionally biased region" description="Basic and acidic residues" evidence="1">
    <location>
        <begin position="232"/>
        <end position="241"/>
    </location>
</feature>
<feature type="compositionally biased region" description="Basic residues" evidence="1">
    <location>
        <begin position="111"/>
        <end position="132"/>
    </location>
</feature>
<feature type="non-terminal residue" evidence="2">
    <location>
        <position position="1"/>
    </location>
</feature>
<accession>A0A6J4VF43</accession>
<proteinExistence type="predicted"/>
<feature type="compositionally biased region" description="Basic residues" evidence="1">
    <location>
        <begin position="297"/>
        <end position="311"/>
    </location>
</feature>
<feature type="non-terminal residue" evidence="2">
    <location>
        <position position="394"/>
    </location>
</feature>
<evidence type="ECO:0000256" key="1">
    <source>
        <dbReference type="SAM" id="MobiDB-lite"/>
    </source>
</evidence>
<gene>
    <name evidence="2" type="ORF">AVDCRST_MAG59-4073</name>
</gene>
<protein>
    <submittedName>
        <fullName evidence="2">Alkanesulfonate monooxygenase</fullName>
        <ecNumber evidence="2">1.14.14.5</ecNumber>
    </submittedName>
</protein>
<feature type="compositionally biased region" description="Low complexity" evidence="1">
    <location>
        <begin position="176"/>
        <end position="185"/>
    </location>
</feature>
<dbReference type="EMBL" id="CADCWF010000296">
    <property type="protein sequence ID" value="CAA9575470.1"/>
    <property type="molecule type" value="Genomic_DNA"/>
</dbReference>
<dbReference type="AlphaFoldDB" id="A0A6J4VF43"/>
<feature type="compositionally biased region" description="Basic and acidic residues" evidence="1">
    <location>
        <begin position="148"/>
        <end position="173"/>
    </location>
</feature>
<feature type="compositionally biased region" description="Basic residues" evidence="1">
    <location>
        <begin position="42"/>
        <end position="51"/>
    </location>
</feature>
<feature type="compositionally biased region" description="Basic residues" evidence="1">
    <location>
        <begin position="353"/>
        <end position="380"/>
    </location>
</feature>
<dbReference type="EC" id="1.14.14.5" evidence="2"/>